<evidence type="ECO:0000313" key="1">
    <source>
        <dbReference type="EMBL" id="KLU24066.1"/>
    </source>
</evidence>
<organism evidence="1 2">
    <name type="scientific">Caballeronia mineralivorans PML1(12)</name>
    <dbReference type="NCBI Taxonomy" id="908627"/>
    <lineage>
        <taxon>Bacteria</taxon>
        <taxon>Pseudomonadati</taxon>
        <taxon>Pseudomonadota</taxon>
        <taxon>Betaproteobacteria</taxon>
        <taxon>Burkholderiales</taxon>
        <taxon>Burkholderiaceae</taxon>
        <taxon>Caballeronia</taxon>
    </lineage>
</organism>
<dbReference type="OrthoDB" id="7058586at2"/>
<dbReference type="RefSeq" id="WP_047848791.1">
    <property type="nucleotide sequence ID" value="NZ_AEJF01000135.1"/>
</dbReference>
<dbReference type="Pfam" id="PF11066">
    <property type="entry name" value="DUF2867"/>
    <property type="match status" value="1"/>
</dbReference>
<dbReference type="PATRIC" id="fig|908627.4.peg.4874"/>
<evidence type="ECO:0008006" key="3">
    <source>
        <dbReference type="Google" id="ProtNLM"/>
    </source>
</evidence>
<name>A0A0J1CUT4_9BURK</name>
<gene>
    <name evidence="1" type="ORF">EOS_21830</name>
</gene>
<evidence type="ECO:0000313" key="2">
    <source>
        <dbReference type="Proteomes" id="UP000035963"/>
    </source>
</evidence>
<proteinExistence type="predicted"/>
<protein>
    <recommendedName>
        <fullName evidence="3">DUF2867 domain-containing protein</fullName>
    </recommendedName>
</protein>
<sequence length="180" mass="20428">MKNSTVSVTSVALPARSHVTEMYASPNLADAYTIRLPDNASTDPELLARFMFSHQAAWVGKLMQLRDALVARFGLKTAKWLAESARSQSDKHIYIFRIYERTVDEIVIGEDDKHLDFRVSVFQETKDDTAGGERYLTVSTVVRCHNLLGRNYIRLITPFHQMVVRSSLRRAARLGWPTAS</sequence>
<comment type="caution">
    <text evidence="1">The sequence shown here is derived from an EMBL/GenBank/DDBJ whole genome shotgun (WGS) entry which is preliminary data.</text>
</comment>
<reference evidence="1 2" key="1">
    <citation type="journal article" date="2015" name="Genome Announc.">
        <title>Draft Genome Sequence of Burkholderia sp. Strain PML1(12), an Ectomycorrhizosphere-Inhabiting Bacterium with Effective Mineral-Weathering Ability.</title>
        <authorList>
            <person name="Uroz S."/>
            <person name="Oger P."/>
        </authorList>
    </citation>
    <scope>NUCLEOTIDE SEQUENCE [LARGE SCALE GENOMIC DNA]</scope>
    <source>
        <strain evidence="2">PML1(12)</strain>
    </source>
</reference>
<keyword evidence="2" id="KW-1185">Reference proteome</keyword>
<dbReference type="EMBL" id="AEJF01000135">
    <property type="protein sequence ID" value="KLU24066.1"/>
    <property type="molecule type" value="Genomic_DNA"/>
</dbReference>
<accession>A0A0J1CUT4</accession>
<dbReference type="AlphaFoldDB" id="A0A0J1CUT4"/>
<dbReference type="InterPro" id="IPR021295">
    <property type="entry name" value="DUF2867"/>
</dbReference>
<dbReference type="Proteomes" id="UP000035963">
    <property type="component" value="Unassembled WGS sequence"/>
</dbReference>